<proteinExistence type="predicted"/>
<sequence length="187" mass="20135">MLELIQVHGYAGTGLNAVLEHSGAPRGSLYFHFPEGKEQLGERALSLAADHFEALIVGALEGAGPDQGIGEIIEQTLDGLAELLHASDYRIGCPVSVVALEMGSESERLRSVCEQAYESWTAPLQRFLLARGHDEAWARTTASSTISLVEGALIVSRARRDTQPLRDAAHTLRAVLDVAPAPTQARR</sequence>
<keyword evidence="3" id="KW-0804">Transcription</keyword>
<dbReference type="InterPro" id="IPR001647">
    <property type="entry name" value="HTH_TetR"/>
</dbReference>
<evidence type="ECO:0000256" key="2">
    <source>
        <dbReference type="ARBA" id="ARBA00023125"/>
    </source>
</evidence>
<keyword evidence="7" id="KW-1185">Reference proteome</keyword>
<evidence type="ECO:0000259" key="4">
    <source>
        <dbReference type="Pfam" id="PF00440"/>
    </source>
</evidence>
<evidence type="ECO:0000259" key="5">
    <source>
        <dbReference type="Pfam" id="PF21993"/>
    </source>
</evidence>
<dbReference type="Pfam" id="PF21993">
    <property type="entry name" value="TetR_C_13_2"/>
    <property type="match status" value="1"/>
</dbReference>
<evidence type="ECO:0000256" key="3">
    <source>
        <dbReference type="ARBA" id="ARBA00023163"/>
    </source>
</evidence>
<dbReference type="Proteomes" id="UP000325003">
    <property type="component" value="Unassembled WGS sequence"/>
</dbReference>
<protein>
    <submittedName>
        <fullName evidence="6">TetR/AcrR family transcriptional regulator</fullName>
    </submittedName>
</protein>
<dbReference type="PANTHER" id="PTHR47506">
    <property type="entry name" value="TRANSCRIPTIONAL REGULATORY PROTEIN"/>
    <property type="match status" value="1"/>
</dbReference>
<accession>A0A5B1L8X5</accession>
<dbReference type="Pfam" id="PF00440">
    <property type="entry name" value="TetR_N"/>
    <property type="match status" value="1"/>
</dbReference>
<dbReference type="InterPro" id="IPR054156">
    <property type="entry name" value="YxaF_TetR_C"/>
</dbReference>
<name>A0A5B1L8X5_9ACTN</name>
<dbReference type="AlphaFoldDB" id="A0A5B1L8X5"/>
<dbReference type="SUPFAM" id="SSF46689">
    <property type="entry name" value="Homeodomain-like"/>
    <property type="match status" value="1"/>
</dbReference>
<dbReference type="EMBL" id="VUJV01000006">
    <property type="protein sequence ID" value="KAA1417153.1"/>
    <property type="molecule type" value="Genomic_DNA"/>
</dbReference>
<reference evidence="6 7" key="2">
    <citation type="submission" date="2019-09" db="EMBL/GenBank/DDBJ databases">
        <authorList>
            <person name="Jin C."/>
        </authorList>
    </citation>
    <scope>NUCLEOTIDE SEQUENCE [LARGE SCALE GENOMIC DNA]</scope>
    <source>
        <strain evidence="6 7">BN130099</strain>
    </source>
</reference>
<dbReference type="Gene3D" id="1.10.357.10">
    <property type="entry name" value="Tetracycline Repressor, domain 2"/>
    <property type="match status" value="1"/>
</dbReference>
<dbReference type="InterPro" id="IPR036271">
    <property type="entry name" value="Tet_transcr_reg_TetR-rel_C_sf"/>
</dbReference>
<organism evidence="6 7">
    <name type="scientific">Nocardioides humilatus</name>
    <dbReference type="NCBI Taxonomy" id="2607660"/>
    <lineage>
        <taxon>Bacteria</taxon>
        <taxon>Bacillati</taxon>
        <taxon>Actinomycetota</taxon>
        <taxon>Actinomycetes</taxon>
        <taxon>Propionibacteriales</taxon>
        <taxon>Nocardioidaceae</taxon>
        <taxon>Nocardioides</taxon>
    </lineage>
</organism>
<dbReference type="InterPro" id="IPR009057">
    <property type="entry name" value="Homeodomain-like_sf"/>
</dbReference>
<evidence type="ECO:0000313" key="6">
    <source>
        <dbReference type="EMBL" id="KAA1417153.1"/>
    </source>
</evidence>
<keyword evidence="2" id="KW-0238">DNA-binding</keyword>
<dbReference type="PANTHER" id="PTHR47506:SF3">
    <property type="entry name" value="HTH-TYPE TRANSCRIPTIONAL REGULATOR LMRA"/>
    <property type="match status" value="1"/>
</dbReference>
<keyword evidence="1" id="KW-0805">Transcription regulation</keyword>
<comment type="caution">
    <text evidence="6">The sequence shown here is derived from an EMBL/GenBank/DDBJ whole genome shotgun (WGS) entry which is preliminary data.</text>
</comment>
<feature type="domain" description="HTH tetR-type" evidence="4">
    <location>
        <begin position="3"/>
        <end position="40"/>
    </location>
</feature>
<dbReference type="GO" id="GO:0003677">
    <property type="term" value="F:DNA binding"/>
    <property type="evidence" value="ECO:0007669"/>
    <property type="project" value="UniProtKB-KW"/>
</dbReference>
<reference evidence="6 7" key="1">
    <citation type="submission" date="2019-09" db="EMBL/GenBank/DDBJ databases">
        <title>Nocardioides panacisoli sp. nov., isolated from the soil of a ginseng field.</title>
        <authorList>
            <person name="Cho C."/>
        </authorList>
    </citation>
    <scope>NUCLEOTIDE SEQUENCE [LARGE SCALE GENOMIC DNA]</scope>
    <source>
        <strain evidence="6 7">BN130099</strain>
    </source>
</reference>
<gene>
    <name evidence="6" type="ORF">F0U44_17145</name>
</gene>
<evidence type="ECO:0000313" key="7">
    <source>
        <dbReference type="Proteomes" id="UP000325003"/>
    </source>
</evidence>
<evidence type="ECO:0000256" key="1">
    <source>
        <dbReference type="ARBA" id="ARBA00023015"/>
    </source>
</evidence>
<dbReference type="SUPFAM" id="SSF48498">
    <property type="entry name" value="Tetracyclin repressor-like, C-terminal domain"/>
    <property type="match status" value="1"/>
</dbReference>
<feature type="domain" description="Transcriptional regulator LmrA/YxaF-like C-terminal" evidence="5">
    <location>
        <begin position="71"/>
        <end position="170"/>
    </location>
</feature>